<dbReference type="RefSeq" id="WP_244674228.1">
    <property type="nucleotide sequence ID" value="NZ_CP095046.1"/>
</dbReference>
<accession>A0A8T9Q2X5</accession>
<dbReference type="InterPro" id="IPR011043">
    <property type="entry name" value="Gal_Oxase/kelch_b-propeller"/>
</dbReference>
<evidence type="ECO:0000313" key="2">
    <source>
        <dbReference type="Proteomes" id="UP000831796"/>
    </source>
</evidence>
<dbReference type="SUPFAM" id="SSF50965">
    <property type="entry name" value="Galactose oxidase, central domain"/>
    <property type="match status" value="1"/>
</dbReference>
<dbReference type="EMBL" id="CP095046">
    <property type="protein sequence ID" value="UOQ70811.1"/>
    <property type="molecule type" value="Genomic_DNA"/>
</dbReference>
<dbReference type="NCBIfam" id="TIGR04183">
    <property type="entry name" value="Por_Secre_tail"/>
    <property type="match status" value="1"/>
</dbReference>
<evidence type="ECO:0000313" key="1">
    <source>
        <dbReference type="EMBL" id="UOQ70811.1"/>
    </source>
</evidence>
<keyword evidence="2" id="KW-1185">Reference proteome</keyword>
<sequence length="406" mass="40995">MPANNIAKWDGSTWSALGTGAANGVRSNGTFGSFGVVNALALNGSDLYAGGVFFMAGSVPANYVAKWDGTRWSNLGAGIDQLSTNTVLALAVIGNTLYAGGRFYSAGGVAARSIAQWDGSRWSGLGSGVNYGQLETVHVLLPSGSTLYVGGGFTSIGGVIANSIARWDGTNWSSMGAGTNSSTVQALALSGNKLYASGSFSVMDGVTVNSIAQWDGTRWSSLGTGSVIGAPSQGIYSLAVNGNTLYVGGTFAQIGGVAASRIAKWDGTSWSSVGTGMGAYNQTSSYSVNELAMSGGVLYIGGSFTKAGDVGANYVASYLPGAGPLSTTASTTLAPLALYPNPTQQTATLAGARPGAPVQVVDVLGRPVLTTAADATGTARLQLPATLRAGVYLVRSGTQTTRLIVN</sequence>
<name>A0A8T9Q2X5_9BACT</name>
<dbReference type="KEGG" id="hcu:MUN79_19255"/>
<dbReference type="InterPro" id="IPR026444">
    <property type="entry name" value="Secre_tail"/>
</dbReference>
<gene>
    <name evidence="1" type="ORF">MUN79_19255</name>
</gene>
<organism evidence="1 2">
    <name type="scientific">Hymenobacter cellulosilyticus</name>
    <dbReference type="NCBI Taxonomy" id="2932248"/>
    <lineage>
        <taxon>Bacteria</taxon>
        <taxon>Pseudomonadati</taxon>
        <taxon>Bacteroidota</taxon>
        <taxon>Cytophagia</taxon>
        <taxon>Cytophagales</taxon>
        <taxon>Hymenobacteraceae</taxon>
        <taxon>Hymenobacter</taxon>
    </lineage>
</organism>
<reference evidence="1" key="1">
    <citation type="submission" date="2022-04" db="EMBL/GenBank/DDBJ databases">
        <title>Hymenobacter sp. isolated from the air.</title>
        <authorList>
            <person name="Won M."/>
            <person name="Lee C.-M."/>
            <person name="Woen H.-Y."/>
            <person name="Kwon S.-W."/>
        </authorList>
    </citation>
    <scope>NUCLEOTIDE SEQUENCE</scope>
    <source>
        <strain evidence="1">5116S-3</strain>
    </source>
</reference>
<proteinExistence type="predicted"/>
<dbReference type="AlphaFoldDB" id="A0A8T9Q2X5"/>
<dbReference type="Proteomes" id="UP000831796">
    <property type="component" value="Chromosome"/>
</dbReference>
<protein>
    <submittedName>
        <fullName evidence="1">T9SS type A sorting domain-containing protein</fullName>
    </submittedName>
</protein>